<dbReference type="Proteomes" id="UP001320766">
    <property type="component" value="Unassembled WGS sequence"/>
</dbReference>
<dbReference type="EMBL" id="JAMZEC010000001">
    <property type="protein sequence ID" value="MCP2351875.1"/>
    <property type="molecule type" value="Genomic_DNA"/>
</dbReference>
<evidence type="ECO:0008006" key="5">
    <source>
        <dbReference type="Google" id="ProtNLM"/>
    </source>
</evidence>
<evidence type="ECO:0000313" key="4">
    <source>
        <dbReference type="Proteomes" id="UP001320766"/>
    </source>
</evidence>
<feature type="compositionally biased region" description="Polar residues" evidence="1">
    <location>
        <begin position="39"/>
        <end position="54"/>
    </location>
</feature>
<organism evidence="3 4">
    <name type="scientific">Nonomuraea roseoviolacea subsp. carminata</name>
    <dbReference type="NCBI Taxonomy" id="160689"/>
    <lineage>
        <taxon>Bacteria</taxon>
        <taxon>Bacillati</taxon>
        <taxon>Actinomycetota</taxon>
        <taxon>Actinomycetes</taxon>
        <taxon>Streptosporangiales</taxon>
        <taxon>Streptosporangiaceae</taxon>
        <taxon>Nonomuraea</taxon>
    </lineage>
</organism>
<comment type="caution">
    <text evidence="3">The sequence shown here is derived from an EMBL/GenBank/DDBJ whole genome shotgun (WGS) entry which is preliminary data.</text>
</comment>
<evidence type="ECO:0000256" key="2">
    <source>
        <dbReference type="SAM" id="SignalP"/>
    </source>
</evidence>
<sequence length="101" mass="10349">MRTFLMTLAALAVATITMLGLGSNAASSATVRSDIAGTASITQVHPTPLTATTQPPDPDEKSGEHEGNNAKAEGDTHEDAKGQGVEHQCPPNCDTAHGETP</sequence>
<evidence type="ECO:0000256" key="1">
    <source>
        <dbReference type="SAM" id="MobiDB-lite"/>
    </source>
</evidence>
<accession>A0ABT1KCX5</accession>
<name>A0ABT1KCX5_9ACTN</name>
<reference evidence="3 4" key="1">
    <citation type="submission" date="2022-06" db="EMBL/GenBank/DDBJ databases">
        <title>Sequencing the genomes of 1000 actinobacteria strains.</title>
        <authorList>
            <person name="Klenk H.-P."/>
        </authorList>
    </citation>
    <scope>NUCLEOTIDE SEQUENCE [LARGE SCALE GENOMIC DNA]</scope>
    <source>
        <strain evidence="3 4">DSM 44170</strain>
    </source>
</reference>
<gene>
    <name evidence="3" type="ORF">HD595_007997</name>
</gene>
<feature type="signal peptide" evidence="2">
    <location>
        <begin position="1"/>
        <end position="25"/>
    </location>
</feature>
<evidence type="ECO:0000313" key="3">
    <source>
        <dbReference type="EMBL" id="MCP2351875.1"/>
    </source>
</evidence>
<keyword evidence="2" id="KW-0732">Signal</keyword>
<proteinExistence type="predicted"/>
<keyword evidence="4" id="KW-1185">Reference proteome</keyword>
<protein>
    <recommendedName>
        <fullName evidence="5">Secreted protein</fullName>
    </recommendedName>
</protein>
<dbReference type="RefSeq" id="WP_253778600.1">
    <property type="nucleotide sequence ID" value="NZ_BAAAVE010000011.1"/>
</dbReference>
<feature type="region of interest" description="Disordered" evidence="1">
    <location>
        <begin position="39"/>
        <end position="101"/>
    </location>
</feature>
<feature type="chain" id="PRO_5045291787" description="Secreted protein" evidence="2">
    <location>
        <begin position="26"/>
        <end position="101"/>
    </location>
</feature>
<feature type="compositionally biased region" description="Basic and acidic residues" evidence="1">
    <location>
        <begin position="58"/>
        <end position="81"/>
    </location>
</feature>